<protein>
    <submittedName>
        <fullName evidence="2">Ketosteroid isomerase-like protein</fullName>
    </submittedName>
</protein>
<keyword evidence="3" id="KW-1185">Reference proteome</keyword>
<name>A0ABX0U000_9SPHN</name>
<dbReference type="Proteomes" id="UP000788153">
    <property type="component" value="Unassembled WGS sequence"/>
</dbReference>
<accession>A0ABX0U000</accession>
<dbReference type="SUPFAM" id="SSF54427">
    <property type="entry name" value="NTF2-like"/>
    <property type="match status" value="1"/>
</dbReference>
<proteinExistence type="predicted"/>
<dbReference type="Pfam" id="PF14534">
    <property type="entry name" value="DUF4440"/>
    <property type="match status" value="1"/>
</dbReference>
<dbReference type="InterPro" id="IPR032710">
    <property type="entry name" value="NTF2-like_dom_sf"/>
</dbReference>
<dbReference type="EMBL" id="JAASQP010000001">
    <property type="protein sequence ID" value="NIJ23900.1"/>
    <property type="molecule type" value="Genomic_DNA"/>
</dbReference>
<evidence type="ECO:0000313" key="3">
    <source>
        <dbReference type="Proteomes" id="UP000788153"/>
    </source>
</evidence>
<dbReference type="Gene3D" id="3.10.450.50">
    <property type="match status" value="1"/>
</dbReference>
<organism evidence="2 3">
    <name type="scientific">Sphingomonas japonica</name>
    <dbReference type="NCBI Taxonomy" id="511662"/>
    <lineage>
        <taxon>Bacteria</taxon>
        <taxon>Pseudomonadati</taxon>
        <taxon>Pseudomonadota</taxon>
        <taxon>Alphaproteobacteria</taxon>
        <taxon>Sphingomonadales</taxon>
        <taxon>Sphingomonadaceae</taxon>
        <taxon>Sphingomonas</taxon>
    </lineage>
</organism>
<evidence type="ECO:0000313" key="2">
    <source>
        <dbReference type="EMBL" id="NIJ23900.1"/>
    </source>
</evidence>
<dbReference type="RefSeq" id="WP_140231522.1">
    <property type="nucleotide sequence ID" value="NZ_BAAAEV010000002.1"/>
</dbReference>
<feature type="domain" description="DUF4440" evidence="1">
    <location>
        <begin position="40"/>
        <end position="144"/>
    </location>
</feature>
<reference evidence="2 3" key="1">
    <citation type="submission" date="2020-03" db="EMBL/GenBank/DDBJ databases">
        <title>Genomic Encyclopedia of Type Strains, Phase IV (KMG-IV): sequencing the most valuable type-strain genomes for metagenomic binning, comparative biology and taxonomic classification.</title>
        <authorList>
            <person name="Goeker M."/>
        </authorList>
    </citation>
    <scope>NUCLEOTIDE SEQUENCE [LARGE SCALE GENOMIC DNA]</scope>
    <source>
        <strain evidence="2 3">DSM 22753</strain>
    </source>
</reference>
<dbReference type="InterPro" id="IPR027843">
    <property type="entry name" value="DUF4440"/>
</dbReference>
<gene>
    <name evidence="2" type="ORF">FHT01_001442</name>
</gene>
<sequence length="157" mass="16743">MLTALTLVLPGAIGWFPSVPIVGQVVPDGAQDRAADEAIIRQRAAAWGAAFTRGDVSAVESLLADDFVGTAKDGTLYDKQAMLGWVRAGPNLTSSTTHVNRLRFYGDIAIATGTDEMVGPPPALKPIKTVWTDIWIHRDGEWRVVAAHDMAGVPTGH</sequence>
<comment type="caution">
    <text evidence="2">The sequence shown here is derived from an EMBL/GenBank/DDBJ whole genome shotgun (WGS) entry which is preliminary data.</text>
</comment>
<evidence type="ECO:0000259" key="1">
    <source>
        <dbReference type="Pfam" id="PF14534"/>
    </source>
</evidence>